<dbReference type="InterPro" id="IPR011989">
    <property type="entry name" value="ARM-like"/>
</dbReference>
<dbReference type="PANTHER" id="PTHR46043">
    <property type="entry name" value="ARM REPEAT SUPERFAMILY PROTEIN"/>
    <property type="match status" value="1"/>
</dbReference>
<feature type="repeat" description="ARM" evidence="2">
    <location>
        <begin position="196"/>
        <end position="240"/>
    </location>
</feature>
<accession>A0AAV1W863</accession>
<protein>
    <recommendedName>
        <fullName evidence="3">DUF7032 domain-containing protein</fullName>
    </recommendedName>
</protein>
<proteinExistence type="predicted"/>
<sequence>MGQSLSLSITMKDSSSPDTDPITVSLNLLSSLLDHEIPTVHHFKGKWSLARVKLTLLQTHLTDFSTDFPNSSHPLSLDLFLSISHTLHDAVSLVRHSQSLNLQNGKLKTQNDLDSLLSKLHCHVTDCDILFRSGVLNENQNAAVSTSKNETVRSESRNLITRLQIGSPESRNSAMDSLLALLNEDDKNVTIAVAQGIVPVLVRLLDYSPSSSEMKEKTVAAVSRVSTVDSSKNVLIAEGLLLLNHLLRVLDSGTGFGIEKACIALQALSFSKENARAIGSRGGISSLLEICQAGTPGSQASAAGVLRNLAAFEEIRENLVEENAVAVLLGLASSGTSLAQENAIGCLSSLISEIESLRVLVVKEGGIEILKNIWDSAGLTNKGLEVAVEILRVLSLSAPIAEVLVSEGFVARLVGVLNCGVLAVRIAAGRAVYALGLSGGTKARKEMGECGCIVPLIKMLDGKAVEEKEMAAMALSVLLSHTANRRVFRKDEKGVVSVVQLLNPSLQGLDKKYPVSLLALLVHSKSCRKQMVAAGACVYTQKLVEMDVEGSKKLLESLGRGKIWGVFARP</sequence>
<evidence type="ECO:0000256" key="1">
    <source>
        <dbReference type="ARBA" id="ARBA00022737"/>
    </source>
</evidence>
<dbReference type="PANTHER" id="PTHR46043:SF13">
    <property type="entry name" value="ARM REPEAT SUPERFAMILY PROTEIN"/>
    <property type="match status" value="1"/>
</dbReference>
<dbReference type="SMART" id="SM00185">
    <property type="entry name" value="ARM"/>
    <property type="match status" value="5"/>
</dbReference>
<keyword evidence="1" id="KW-0677">Repeat</keyword>
<dbReference type="InterPro" id="IPR054296">
    <property type="entry name" value="DUF7032"/>
</dbReference>
<evidence type="ECO:0000313" key="4">
    <source>
        <dbReference type="EMBL" id="CAL0305198.1"/>
    </source>
</evidence>
<dbReference type="PROSITE" id="PS50176">
    <property type="entry name" value="ARM_REPEAT"/>
    <property type="match status" value="2"/>
</dbReference>
<keyword evidence="5" id="KW-1185">Reference proteome</keyword>
<dbReference type="Gene3D" id="1.25.10.10">
    <property type="entry name" value="Leucine-rich Repeat Variant"/>
    <property type="match status" value="2"/>
</dbReference>
<dbReference type="InterPro" id="IPR000225">
    <property type="entry name" value="Armadillo"/>
</dbReference>
<reference evidence="4 5" key="1">
    <citation type="submission" date="2024-03" db="EMBL/GenBank/DDBJ databases">
        <authorList>
            <person name="Martinez-Hernandez J."/>
        </authorList>
    </citation>
    <scope>NUCLEOTIDE SEQUENCE [LARGE SCALE GENOMIC DNA]</scope>
</reference>
<feature type="domain" description="DUF7032" evidence="3">
    <location>
        <begin position="26"/>
        <end position="135"/>
    </location>
</feature>
<dbReference type="EMBL" id="CAXHTB010000004">
    <property type="protein sequence ID" value="CAL0305198.1"/>
    <property type="molecule type" value="Genomic_DNA"/>
</dbReference>
<dbReference type="InterPro" id="IPR016024">
    <property type="entry name" value="ARM-type_fold"/>
</dbReference>
<dbReference type="AlphaFoldDB" id="A0AAV1W863"/>
<dbReference type="Pfam" id="PF23005">
    <property type="entry name" value="DUF7032"/>
    <property type="match status" value="1"/>
</dbReference>
<evidence type="ECO:0000313" key="5">
    <source>
        <dbReference type="Proteomes" id="UP001497480"/>
    </source>
</evidence>
<name>A0AAV1W863_LUPLU</name>
<gene>
    <name evidence="4" type="ORF">LLUT_LOCUS6258</name>
</gene>
<dbReference type="Proteomes" id="UP001497480">
    <property type="component" value="Unassembled WGS sequence"/>
</dbReference>
<organism evidence="4 5">
    <name type="scientific">Lupinus luteus</name>
    <name type="common">European yellow lupine</name>
    <dbReference type="NCBI Taxonomy" id="3873"/>
    <lineage>
        <taxon>Eukaryota</taxon>
        <taxon>Viridiplantae</taxon>
        <taxon>Streptophyta</taxon>
        <taxon>Embryophyta</taxon>
        <taxon>Tracheophyta</taxon>
        <taxon>Spermatophyta</taxon>
        <taxon>Magnoliopsida</taxon>
        <taxon>eudicotyledons</taxon>
        <taxon>Gunneridae</taxon>
        <taxon>Pentapetalae</taxon>
        <taxon>rosids</taxon>
        <taxon>fabids</taxon>
        <taxon>Fabales</taxon>
        <taxon>Fabaceae</taxon>
        <taxon>Papilionoideae</taxon>
        <taxon>50 kb inversion clade</taxon>
        <taxon>genistoids sensu lato</taxon>
        <taxon>core genistoids</taxon>
        <taxon>Genisteae</taxon>
        <taxon>Lupinus</taxon>
    </lineage>
</organism>
<feature type="repeat" description="ARM" evidence="2">
    <location>
        <begin position="282"/>
        <end position="324"/>
    </location>
</feature>
<evidence type="ECO:0000259" key="3">
    <source>
        <dbReference type="Pfam" id="PF23005"/>
    </source>
</evidence>
<evidence type="ECO:0000256" key="2">
    <source>
        <dbReference type="PROSITE-ProRule" id="PRU00259"/>
    </source>
</evidence>
<comment type="caution">
    <text evidence="4">The sequence shown here is derived from an EMBL/GenBank/DDBJ whole genome shotgun (WGS) entry which is preliminary data.</text>
</comment>
<dbReference type="SUPFAM" id="SSF48371">
    <property type="entry name" value="ARM repeat"/>
    <property type="match status" value="1"/>
</dbReference>